<reference evidence="4 5" key="1">
    <citation type="journal article" date="2022" name="Gigascience">
        <title>A chromosome-level genome assembly and annotation of the desert horned lizard, Phrynosoma platyrhinos, provides insight into chromosomal rearrangements among reptiles.</title>
        <authorList>
            <person name="Koochekian N."/>
            <person name="Ascanio A."/>
            <person name="Farleigh K."/>
            <person name="Card D.C."/>
            <person name="Schield D.R."/>
            <person name="Castoe T.A."/>
            <person name="Jezkova T."/>
        </authorList>
    </citation>
    <scope>NUCLEOTIDE SEQUENCE [LARGE SCALE GENOMIC DNA]</scope>
    <source>
        <strain evidence="4">NK-2021</strain>
    </source>
</reference>
<dbReference type="PROSITE" id="PS00128">
    <property type="entry name" value="GLYCOSYL_HYDROL_F22_1"/>
    <property type="match status" value="1"/>
</dbReference>
<dbReference type="Pfam" id="PF00062">
    <property type="entry name" value="Lys"/>
    <property type="match status" value="2"/>
</dbReference>
<keyword evidence="2" id="KW-0732">Signal</keyword>
<dbReference type="PANTHER" id="PTHR11407:SF69">
    <property type="entry name" value="LYSOZYME C, MILK ISOZYME"/>
    <property type="match status" value="1"/>
</dbReference>
<proteinExistence type="predicted"/>
<feature type="domain" description="Glycosyl hydrolases family 22 (GH22)" evidence="3">
    <location>
        <begin position="145"/>
        <end position="163"/>
    </location>
</feature>
<name>A0ABQ7TGT3_PHRPL</name>
<dbReference type="InterPro" id="IPR001916">
    <property type="entry name" value="Glyco_hydro_22"/>
</dbReference>
<evidence type="ECO:0000313" key="5">
    <source>
        <dbReference type="Proteomes" id="UP000826234"/>
    </source>
</evidence>
<dbReference type="PANTHER" id="PTHR11407">
    <property type="entry name" value="LYSOZYME C"/>
    <property type="match status" value="1"/>
</dbReference>
<dbReference type="PROSITE" id="PS51348">
    <property type="entry name" value="GLYCOSYL_HYDROL_F22_2"/>
    <property type="match status" value="1"/>
</dbReference>
<feature type="chain" id="PRO_5045753199" description="Glycosyl hydrolases family 22 (GH22) domain-containing protein" evidence="2">
    <location>
        <begin position="19"/>
        <end position="224"/>
    </location>
</feature>
<dbReference type="Proteomes" id="UP000826234">
    <property type="component" value="Unassembled WGS sequence"/>
</dbReference>
<dbReference type="SMART" id="SM00263">
    <property type="entry name" value="LYZ1"/>
    <property type="match status" value="1"/>
</dbReference>
<dbReference type="EMBL" id="JAIPUX010000439">
    <property type="protein sequence ID" value="KAH0628951.1"/>
    <property type="molecule type" value="Genomic_DNA"/>
</dbReference>
<evidence type="ECO:0000256" key="1">
    <source>
        <dbReference type="ARBA" id="ARBA00023157"/>
    </source>
</evidence>
<gene>
    <name evidence="4" type="ORF">JD844_010616</name>
</gene>
<sequence length="224" mass="26371">MESFHLVFFLLLLPANRARKFQLCELYYKLRLLGMDGFYGYEAKQLVCLSQFPAEANTRYYAVDHRDVPYYGIFQLSGHEWCDNGRHASKNKCKTSCDNVCIAMHASHMNTKFYDITGGIPYYGIFRLKGNESCNNMRHKSANKCNIHCDKFLDDDIKDDVACIKKLVKKKEDLDAWPHHEKYCDIFVRAYISSRCTFFFQRDKWYHTLTLFGIQNPLHIEVNK</sequence>
<feature type="signal peptide" evidence="2">
    <location>
        <begin position="1"/>
        <end position="18"/>
    </location>
</feature>
<evidence type="ECO:0000259" key="3">
    <source>
        <dbReference type="PROSITE" id="PS00128"/>
    </source>
</evidence>
<keyword evidence="5" id="KW-1185">Reference proteome</keyword>
<organism evidence="4 5">
    <name type="scientific">Phrynosoma platyrhinos</name>
    <name type="common">Desert horned lizard</name>
    <dbReference type="NCBI Taxonomy" id="52577"/>
    <lineage>
        <taxon>Eukaryota</taxon>
        <taxon>Metazoa</taxon>
        <taxon>Chordata</taxon>
        <taxon>Craniata</taxon>
        <taxon>Vertebrata</taxon>
        <taxon>Euteleostomi</taxon>
        <taxon>Lepidosauria</taxon>
        <taxon>Squamata</taxon>
        <taxon>Bifurcata</taxon>
        <taxon>Unidentata</taxon>
        <taxon>Episquamata</taxon>
        <taxon>Toxicofera</taxon>
        <taxon>Iguania</taxon>
        <taxon>Phrynosomatidae</taxon>
        <taxon>Phrynosomatinae</taxon>
        <taxon>Phrynosoma</taxon>
    </lineage>
</organism>
<comment type="caution">
    <text evidence="4">The sequence shown here is derived from an EMBL/GenBank/DDBJ whole genome shotgun (WGS) entry which is preliminary data.</text>
</comment>
<protein>
    <recommendedName>
        <fullName evidence="3">Glycosyl hydrolases family 22 (GH22) domain-containing protein</fullName>
    </recommendedName>
</protein>
<evidence type="ECO:0000313" key="4">
    <source>
        <dbReference type="EMBL" id="KAH0628951.1"/>
    </source>
</evidence>
<dbReference type="InterPro" id="IPR023346">
    <property type="entry name" value="Lysozyme-like_dom_sf"/>
</dbReference>
<dbReference type="Gene3D" id="1.10.530.10">
    <property type="match status" value="2"/>
</dbReference>
<accession>A0ABQ7TGT3</accession>
<dbReference type="SUPFAM" id="SSF53955">
    <property type="entry name" value="Lysozyme-like"/>
    <property type="match status" value="2"/>
</dbReference>
<keyword evidence="1" id="KW-1015">Disulfide bond</keyword>
<evidence type="ECO:0000256" key="2">
    <source>
        <dbReference type="SAM" id="SignalP"/>
    </source>
</evidence>
<dbReference type="InterPro" id="IPR019799">
    <property type="entry name" value="Glyco_hydro_22_CS"/>
</dbReference>